<comment type="caution">
    <text evidence="19">The sequence shown here is derived from an EMBL/GenBank/DDBJ whole genome shotgun (WGS) entry which is preliminary data.</text>
</comment>
<keyword evidence="7" id="KW-1278">Translocase</keyword>
<evidence type="ECO:0000256" key="2">
    <source>
        <dbReference type="ARBA" id="ARBA00007866"/>
    </source>
</evidence>
<keyword evidence="16" id="KW-0732">Signal</keyword>
<feature type="transmembrane region" description="Helical" evidence="15">
    <location>
        <begin position="105"/>
        <end position="126"/>
    </location>
</feature>
<dbReference type="InterPro" id="IPR011759">
    <property type="entry name" value="Cyt_c_oxidase_su2_TM_dom"/>
</dbReference>
<keyword evidence="20" id="KW-1185">Reference proteome</keyword>
<dbReference type="EC" id="7.1.1.9" evidence="13"/>
<evidence type="ECO:0000256" key="12">
    <source>
        <dbReference type="RuleBase" id="RU000456"/>
    </source>
</evidence>
<comment type="function">
    <text evidence="13">Subunits I and II form the functional core of the enzyme complex. Electrons originating in cytochrome c are transferred via heme a and Cu(A) to the binuclear center formed by heme a3 and Cu(B).</text>
</comment>
<feature type="region of interest" description="Disordered" evidence="14">
    <location>
        <begin position="358"/>
        <end position="380"/>
    </location>
</feature>
<evidence type="ECO:0000256" key="3">
    <source>
        <dbReference type="ARBA" id="ARBA00022448"/>
    </source>
</evidence>
<feature type="domain" description="Cytochrome oxidase subunit II transmembrane region profile" evidence="18">
    <location>
        <begin position="77"/>
        <end position="175"/>
    </location>
</feature>
<evidence type="ECO:0000256" key="11">
    <source>
        <dbReference type="ARBA" id="ARBA00023136"/>
    </source>
</evidence>
<evidence type="ECO:0000256" key="16">
    <source>
        <dbReference type="SAM" id="SignalP"/>
    </source>
</evidence>
<dbReference type="Pfam" id="PF00116">
    <property type="entry name" value="COX2"/>
    <property type="match status" value="1"/>
</dbReference>
<proteinExistence type="inferred from homology"/>
<keyword evidence="10 13" id="KW-0186">Copper</keyword>
<keyword evidence="11 15" id="KW-0472">Membrane</keyword>
<evidence type="ECO:0000256" key="9">
    <source>
        <dbReference type="ARBA" id="ARBA00022989"/>
    </source>
</evidence>
<feature type="signal peptide" evidence="16">
    <location>
        <begin position="1"/>
        <end position="24"/>
    </location>
</feature>
<dbReference type="EMBL" id="JAGSPA010000003">
    <property type="protein sequence ID" value="MBV7257323.1"/>
    <property type="molecule type" value="Genomic_DNA"/>
</dbReference>
<reference evidence="19 20" key="1">
    <citation type="submission" date="2021-04" db="EMBL/GenBank/DDBJ databases">
        <authorList>
            <person name="Pira H."/>
            <person name="Risdian C."/>
            <person name="Wink J."/>
        </authorList>
    </citation>
    <scope>NUCLEOTIDE SEQUENCE [LARGE SCALE GENOMIC DNA]</scope>
    <source>
        <strain evidence="19 20">WHA3</strain>
    </source>
</reference>
<name>A0ABS6SFX8_9SPHN</name>
<dbReference type="InterPro" id="IPR014222">
    <property type="entry name" value="Cyt_c_oxidase_su2"/>
</dbReference>
<dbReference type="InterPro" id="IPR034210">
    <property type="entry name" value="CcO_II_C"/>
</dbReference>
<organism evidence="19 20">
    <name type="scientific">Pacificimonas pallii</name>
    <dbReference type="NCBI Taxonomy" id="2827236"/>
    <lineage>
        <taxon>Bacteria</taxon>
        <taxon>Pseudomonadati</taxon>
        <taxon>Pseudomonadota</taxon>
        <taxon>Alphaproteobacteria</taxon>
        <taxon>Sphingomonadales</taxon>
        <taxon>Sphingosinicellaceae</taxon>
        <taxon>Pacificimonas</taxon>
    </lineage>
</organism>
<dbReference type="NCBIfam" id="TIGR02866">
    <property type="entry name" value="CoxB"/>
    <property type="match status" value="1"/>
</dbReference>
<evidence type="ECO:0000256" key="10">
    <source>
        <dbReference type="ARBA" id="ARBA00023008"/>
    </source>
</evidence>
<keyword evidence="4 12" id="KW-0679">Respiratory chain</keyword>
<dbReference type="CDD" id="cd13912">
    <property type="entry name" value="CcO_II_C"/>
    <property type="match status" value="1"/>
</dbReference>
<evidence type="ECO:0000256" key="6">
    <source>
        <dbReference type="ARBA" id="ARBA00022723"/>
    </source>
</evidence>
<dbReference type="InterPro" id="IPR045187">
    <property type="entry name" value="CcO_II"/>
</dbReference>
<feature type="chain" id="PRO_5047212910" description="Cytochrome c oxidase subunit 2" evidence="16">
    <location>
        <begin position="25"/>
        <end position="380"/>
    </location>
</feature>
<keyword evidence="6 13" id="KW-0479">Metal-binding</keyword>
<dbReference type="PROSITE" id="PS50857">
    <property type="entry name" value="COX2_CUA"/>
    <property type="match status" value="1"/>
</dbReference>
<dbReference type="Proteomes" id="UP000722336">
    <property type="component" value="Unassembled WGS sequence"/>
</dbReference>
<evidence type="ECO:0000256" key="7">
    <source>
        <dbReference type="ARBA" id="ARBA00022967"/>
    </source>
</evidence>
<feature type="domain" description="Cytochrome oxidase subunit II copper A binding" evidence="17">
    <location>
        <begin position="176"/>
        <end position="310"/>
    </location>
</feature>
<evidence type="ECO:0000313" key="20">
    <source>
        <dbReference type="Proteomes" id="UP000722336"/>
    </source>
</evidence>
<protein>
    <recommendedName>
        <fullName evidence="13">Cytochrome c oxidase subunit 2</fullName>
        <ecNumber evidence="13">7.1.1.9</ecNumber>
    </recommendedName>
</protein>
<comment type="similarity">
    <text evidence="2 12">Belongs to the cytochrome c oxidase subunit 2 family.</text>
</comment>
<feature type="transmembrane region" description="Helical" evidence="15">
    <location>
        <begin position="147"/>
        <end position="168"/>
    </location>
</feature>
<comment type="catalytic activity">
    <reaction evidence="13">
        <text>4 Fe(II)-[cytochrome c] + O2 + 8 H(+)(in) = 4 Fe(III)-[cytochrome c] + 2 H2O + 4 H(+)(out)</text>
        <dbReference type="Rhea" id="RHEA:11436"/>
        <dbReference type="Rhea" id="RHEA-COMP:10350"/>
        <dbReference type="Rhea" id="RHEA-COMP:14399"/>
        <dbReference type="ChEBI" id="CHEBI:15377"/>
        <dbReference type="ChEBI" id="CHEBI:15378"/>
        <dbReference type="ChEBI" id="CHEBI:15379"/>
        <dbReference type="ChEBI" id="CHEBI:29033"/>
        <dbReference type="ChEBI" id="CHEBI:29034"/>
        <dbReference type="EC" id="7.1.1.9"/>
    </reaction>
</comment>
<evidence type="ECO:0000256" key="15">
    <source>
        <dbReference type="SAM" id="Phobius"/>
    </source>
</evidence>
<dbReference type="RefSeq" id="WP_218446142.1">
    <property type="nucleotide sequence ID" value="NZ_JAGSPA010000003.1"/>
</dbReference>
<evidence type="ECO:0000259" key="18">
    <source>
        <dbReference type="PROSITE" id="PS50999"/>
    </source>
</evidence>
<evidence type="ECO:0000256" key="13">
    <source>
        <dbReference type="RuleBase" id="RU004024"/>
    </source>
</evidence>
<dbReference type="PANTHER" id="PTHR22888:SF9">
    <property type="entry name" value="CYTOCHROME C OXIDASE SUBUNIT 2"/>
    <property type="match status" value="1"/>
</dbReference>
<accession>A0ABS6SFX8</accession>
<sequence>MGRFTHIAAAAALAIAVSCGGVAAAQELEPVTAGTAPDSAISAETTADESAVAMDAAEEMGAEEVNVLAGMGTKADAAMGQPLGGMDIQPQVTSLGERANNFNTLLLIIMTVVTIFVFALLIWAIIRFRRKANPVPSKTTHNVAIEILWTVVPVLILVGIAVPSFGLLNDQYDPPEADVTVKAIGHQWYWEYEYPDEGGFSFDAIMLSNEEAAAANEPKLLATDNRVVVPVGATVKVLVTSVDVLHSWAIPAFWIKMDAVPGKINETWFNAEKTGVFYGQCSELCGTKHGFMPIAVEVVEQAQYDQWVAARQADAGIDPADLIEADAPAVATADAADVAVDTVAANAGGEMSDLVEASTASPDGTVIEQSAADSGVATTE</sequence>
<evidence type="ECO:0000256" key="4">
    <source>
        <dbReference type="ARBA" id="ARBA00022660"/>
    </source>
</evidence>
<dbReference type="PANTHER" id="PTHR22888">
    <property type="entry name" value="CYTOCHROME C OXIDASE, SUBUNIT II"/>
    <property type="match status" value="1"/>
</dbReference>
<comment type="subcellular location">
    <subcellularLocation>
        <location evidence="12">Cell membrane</location>
        <topology evidence="12">Multi-pass membrane protein</topology>
    </subcellularLocation>
    <subcellularLocation>
        <location evidence="1">Membrane</location>
        <topology evidence="1">Multi-pass membrane protein</topology>
    </subcellularLocation>
</comment>
<evidence type="ECO:0000256" key="5">
    <source>
        <dbReference type="ARBA" id="ARBA00022692"/>
    </source>
</evidence>
<evidence type="ECO:0000313" key="19">
    <source>
        <dbReference type="EMBL" id="MBV7257323.1"/>
    </source>
</evidence>
<keyword evidence="9 15" id="KW-1133">Transmembrane helix</keyword>
<dbReference type="Pfam" id="PF02790">
    <property type="entry name" value="COX2_TM"/>
    <property type="match status" value="1"/>
</dbReference>
<keyword evidence="8 12" id="KW-0249">Electron transport</keyword>
<dbReference type="InterPro" id="IPR002429">
    <property type="entry name" value="CcO_II-like_C"/>
</dbReference>
<dbReference type="PROSITE" id="PS51257">
    <property type="entry name" value="PROKAR_LIPOPROTEIN"/>
    <property type="match status" value="1"/>
</dbReference>
<keyword evidence="5 12" id="KW-0812">Transmembrane</keyword>
<evidence type="ECO:0000256" key="14">
    <source>
        <dbReference type="SAM" id="MobiDB-lite"/>
    </source>
</evidence>
<dbReference type="PROSITE" id="PS50999">
    <property type="entry name" value="COX2_TM"/>
    <property type="match status" value="1"/>
</dbReference>
<dbReference type="PROSITE" id="PS00078">
    <property type="entry name" value="COX2"/>
    <property type="match status" value="1"/>
</dbReference>
<evidence type="ECO:0000256" key="8">
    <source>
        <dbReference type="ARBA" id="ARBA00022982"/>
    </source>
</evidence>
<comment type="cofactor">
    <cofactor evidence="13">
        <name>Cu cation</name>
        <dbReference type="ChEBI" id="CHEBI:23378"/>
    </cofactor>
    <text evidence="13">Binds a copper A center.</text>
</comment>
<dbReference type="InterPro" id="IPR001505">
    <property type="entry name" value="Copper_CuA"/>
</dbReference>
<keyword evidence="3 12" id="KW-0813">Transport</keyword>
<evidence type="ECO:0000259" key="17">
    <source>
        <dbReference type="PROSITE" id="PS50857"/>
    </source>
</evidence>
<gene>
    <name evidence="19" type="primary">coxB</name>
    <name evidence="19" type="ORF">KCG44_11060</name>
</gene>
<evidence type="ECO:0000256" key="1">
    <source>
        <dbReference type="ARBA" id="ARBA00004141"/>
    </source>
</evidence>